<organism evidence="9 10">
    <name type="scientific">Pseudogulbenkiania subflava DSM 22618</name>
    <dbReference type="NCBI Taxonomy" id="1123014"/>
    <lineage>
        <taxon>Bacteria</taxon>
        <taxon>Pseudomonadati</taxon>
        <taxon>Pseudomonadota</taxon>
        <taxon>Betaproteobacteria</taxon>
        <taxon>Neisseriales</taxon>
        <taxon>Chromobacteriaceae</taxon>
        <taxon>Pseudogulbenkiania</taxon>
    </lineage>
</organism>
<keyword evidence="7" id="KW-0732">Signal</keyword>
<dbReference type="GO" id="GO:0009055">
    <property type="term" value="F:electron transfer activity"/>
    <property type="evidence" value="ECO:0007669"/>
    <property type="project" value="InterPro"/>
</dbReference>
<evidence type="ECO:0000313" key="10">
    <source>
        <dbReference type="Proteomes" id="UP000192920"/>
    </source>
</evidence>
<keyword evidence="5 6" id="KW-0408">Iron</keyword>
<dbReference type="Pfam" id="PF00034">
    <property type="entry name" value="Cytochrom_C"/>
    <property type="match status" value="1"/>
</dbReference>
<dbReference type="SUPFAM" id="SSF46626">
    <property type="entry name" value="Cytochrome c"/>
    <property type="match status" value="1"/>
</dbReference>
<dbReference type="RefSeq" id="WP_085276513.1">
    <property type="nucleotide sequence ID" value="NZ_FXAG01000011.1"/>
</dbReference>
<accession>A0A1Y6BV90</accession>
<dbReference type="STRING" id="1123014.SAMN02745746_02262"/>
<comment type="PTM">
    <text evidence="6">Binds 1 heme c group covalently per subunit.</text>
</comment>
<keyword evidence="3 6" id="KW-0479">Metal-binding</keyword>
<evidence type="ECO:0000259" key="8">
    <source>
        <dbReference type="PROSITE" id="PS51007"/>
    </source>
</evidence>
<keyword evidence="10" id="KW-1185">Reference proteome</keyword>
<dbReference type="PRINTS" id="PR00606">
    <property type="entry name" value="CYTCHROMECID"/>
</dbReference>
<dbReference type="Gene3D" id="1.10.760.10">
    <property type="entry name" value="Cytochrome c-like domain"/>
    <property type="match status" value="1"/>
</dbReference>
<dbReference type="PROSITE" id="PS51007">
    <property type="entry name" value="CYTC"/>
    <property type="match status" value="1"/>
</dbReference>
<dbReference type="InterPro" id="IPR002324">
    <property type="entry name" value="Cyt_c_ID"/>
</dbReference>
<dbReference type="Proteomes" id="UP000192920">
    <property type="component" value="Unassembled WGS sequence"/>
</dbReference>
<reference evidence="10" key="1">
    <citation type="submission" date="2017-04" db="EMBL/GenBank/DDBJ databases">
        <authorList>
            <person name="Varghese N."/>
            <person name="Submissions S."/>
        </authorList>
    </citation>
    <scope>NUCLEOTIDE SEQUENCE [LARGE SCALE GENOMIC DNA]</scope>
    <source>
        <strain evidence="10">DSM 22618</strain>
    </source>
</reference>
<keyword evidence="4" id="KW-0249">Electron transport</keyword>
<evidence type="ECO:0000256" key="3">
    <source>
        <dbReference type="ARBA" id="ARBA00022723"/>
    </source>
</evidence>
<dbReference type="InterPro" id="IPR009056">
    <property type="entry name" value="Cyt_c-like_dom"/>
</dbReference>
<evidence type="ECO:0000256" key="1">
    <source>
        <dbReference type="ARBA" id="ARBA00022448"/>
    </source>
</evidence>
<evidence type="ECO:0000313" key="9">
    <source>
        <dbReference type="EMBL" id="SMF27046.1"/>
    </source>
</evidence>
<evidence type="ECO:0000256" key="5">
    <source>
        <dbReference type="ARBA" id="ARBA00023004"/>
    </source>
</evidence>
<protein>
    <submittedName>
        <fullName evidence="9">Cytochrome c</fullName>
    </submittedName>
</protein>
<feature type="signal peptide" evidence="7">
    <location>
        <begin position="1"/>
        <end position="22"/>
    </location>
</feature>
<feature type="chain" id="PRO_5012147665" evidence="7">
    <location>
        <begin position="23"/>
        <end position="103"/>
    </location>
</feature>
<feature type="binding site" description="covalent" evidence="6">
    <location>
        <position position="34"/>
    </location>
    <ligand>
        <name>heme c</name>
        <dbReference type="ChEBI" id="CHEBI:61717"/>
    </ligand>
</feature>
<dbReference type="EMBL" id="FXAG01000011">
    <property type="protein sequence ID" value="SMF27046.1"/>
    <property type="molecule type" value="Genomic_DNA"/>
</dbReference>
<evidence type="ECO:0000256" key="4">
    <source>
        <dbReference type="ARBA" id="ARBA00022982"/>
    </source>
</evidence>
<dbReference type="GO" id="GO:0020037">
    <property type="term" value="F:heme binding"/>
    <property type="evidence" value="ECO:0007669"/>
    <property type="project" value="InterPro"/>
</dbReference>
<evidence type="ECO:0000256" key="7">
    <source>
        <dbReference type="SAM" id="SignalP"/>
    </source>
</evidence>
<sequence length="103" mass="10931">MKTNQWIMAAVLAGLASANVLAATPQDMAKQYNCLACHSVDKKVVGPAFKDVSAKYKGQNVEAKLMDKVKKGGSGSFGPIPMSPNPSVPDADLKVLVKWVLSQ</sequence>
<feature type="domain" description="Cytochrome c" evidence="8">
    <location>
        <begin position="9"/>
        <end position="103"/>
    </location>
</feature>
<evidence type="ECO:0000256" key="2">
    <source>
        <dbReference type="ARBA" id="ARBA00022617"/>
    </source>
</evidence>
<keyword evidence="2 6" id="KW-0349">Heme</keyword>
<gene>
    <name evidence="9" type="ORF">SAMN02745746_02262</name>
</gene>
<dbReference type="InterPro" id="IPR036909">
    <property type="entry name" value="Cyt_c-like_dom_sf"/>
</dbReference>
<evidence type="ECO:0000256" key="6">
    <source>
        <dbReference type="PIRSR" id="PIRSR602324-1"/>
    </source>
</evidence>
<feature type="binding site" description="covalent" evidence="6">
    <location>
        <position position="82"/>
    </location>
    <ligand>
        <name>heme c</name>
        <dbReference type="ChEBI" id="CHEBI:61717"/>
    </ligand>
</feature>
<dbReference type="GO" id="GO:0005506">
    <property type="term" value="F:iron ion binding"/>
    <property type="evidence" value="ECO:0007669"/>
    <property type="project" value="InterPro"/>
</dbReference>
<keyword evidence="1" id="KW-0813">Transport</keyword>
<feature type="binding site" description="axial binding residue" evidence="6">
    <location>
        <position position="38"/>
    </location>
    <ligand>
        <name>heme c</name>
        <dbReference type="ChEBI" id="CHEBI:61717"/>
    </ligand>
    <ligandPart>
        <name>Fe</name>
        <dbReference type="ChEBI" id="CHEBI:18248"/>
    </ligandPart>
</feature>
<name>A0A1Y6BV90_9NEIS</name>
<proteinExistence type="predicted"/>
<dbReference type="AlphaFoldDB" id="A0A1Y6BV90"/>